<evidence type="ECO:0000313" key="2">
    <source>
        <dbReference type="EMBL" id="KAA8710084.1"/>
    </source>
</evidence>
<dbReference type="EMBL" id="VXKE01000010">
    <property type="protein sequence ID" value="KAA8710084.1"/>
    <property type="molecule type" value="Genomic_DNA"/>
</dbReference>
<reference evidence="2 3" key="1">
    <citation type="submission" date="2019-09" db="EMBL/GenBank/DDBJ databases">
        <title>Draft genome sequence of various Type strains from the CCUG.</title>
        <authorList>
            <person name="Pineiro-Iglesias B."/>
            <person name="Tunovic T."/>
            <person name="Unosson C."/>
            <person name="Inganas E."/>
            <person name="Ohlen M."/>
            <person name="Cardew S."/>
            <person name="Jensie-Markopoulos S."/>
            <person name="Salva-Serra F."/>
            <person name="Jaen-Luchoro D."/>
            <person name="Karlsson R."/>
            <person name="Svensson-Stadler L."/>
            <person name="Chun J."/>
            <person name="Moore E."/>
        </authorList>
    </citation>
    <scope>NUCLEOTIDE SEQUENCE [LARGE SCALE GENOMIC DNA]</scope>
    <source>
        <strain evidence="2 3">CCUG 32756T</strain>
    </source>
</reference>
<keyword evidence="1" id="KW-0732">Signal</keyword>
<evidence type="ECO:0008006" key="4">
    <source>
        <dbReference type="Google" id="ProtNLM"/>
    </source>
</evidence>
<proteinExistence type="predicted"/>
<comment type="caution">
    <text evidence="2">The sequence shown here is derived from an EMBL/GenBank/DDBJ whole genome shotgun (WGS) entry which is preliminary data.</text>
</comment>
<gene>
    <name evidence="2" type="ORF">F4V45_03700</name>
</gene>
<organism evidence="2 3">
    <name type="scientific">Helicobacter canis</name>
    <dbReference type="NCBI Taxonomy" id="29419"/>
    <lineage>
        <taxon>Bacteria</taxon>
        <taxon>Pseudomonadati</taxon>
        <taxon>Campylobacterota</taxon>
        <taxon>Epsilonproteobacteria</taxon>
        <taxon>Campylobacterales</taxon>
        <taxon>Helicobacteraceae</taxon>
        <taxon>Helicobacter</taxon>
    </lineage>
</organism>
<protein>
    <recommendedName>
        <fullName evidence="4">Lipoprotein</fullName>
    </recommendedName>
</protein>
<evidence type="ECO:0000313" key="3">
    <source>
        <dbReference type="Proteomes" id="UP000323707"/>
    </source>
</evidence>
<dbReference type="PROSITE" id="PS51257">
    <property type="entry name" value="PROKAR_LIPOPROTEIN"/>
    <property type="match status" value="1"/>
</dbReference>
<feature type="signal peptide" evidence="1">
    <location>
        <begin position="1"/>
        <end position="22"/>
    </location>
</feature>
<dbReference type="RefSeq" id="WP_150337120.1">
    <property type="nucleotide sequence ID" value="NZ_JAERIX010000055.1"/>
</dbReference>
<accession>A0A5M9QMY7</accession>
<sequence>MKTLTHNLIFVFSALFLLSGCASWTQYKEAYQDIKSSISDQKKLKLDAKEIETIVKKYQNHTIASEIKQAGFDDKTAKLLEAVWFCPTLIREVVNREYKYERGELLRYAKAYELSHYCQLKHTQLKYYDNEVALLSSISNYKKYEKNTTTEYKKLRSNFNYQEIQALYTKLIKDGSK</sequence>
<evidence type="ECO:0000256" key="1">
    <source>
        <dbReference type="SAM" id="SignalP"/>
    </source>
</evidence>
<dbReference type="Proteomes" id="UP000323707">
    <property type="component" value="Unassembled WGS sequence"/>
</dbReference>
<dbReference type="AlphaFoldDB" id="A0A5M9QMY7"/>
<feature type="chain" id="PRO_5024303866" description="Lipoprotein" evidence="1">
    <location>
        <begin position="23"/>
        <end position="177"/>
    </location>
</feature>
<name>A0A5M9QMY7_9HELI</name>